<gene>
    <name evidence="3" type="ORF">NC803_02065</name>
    <name evidence="4" type="ORF">NC856_00685</name>
</gene>
<protein>
    <submittedName>
        <fullName evidence="3">FecR family protein</fullName>
    </submittedName>
</protein>
<evidence type="ECO:0000259" key="2">
    <source>
        <dbReference type="Pfam" id="PF16220"/>
    </source>
</evidence>
<dbReference type="Proteomes" id="UP001165569">
    <property type="component" value="Unassembled WGS sequence"/>
</dbReference>
<proteinExistence type="predicted"/>
<dbReference type="RefSeq" id="WP_264088480.1">
    <property type="nucleotide sequence ID" value="NZ_JAMPJT010000001.1"/>
</dbReference>
<organism evidence="3 6">
    <name type="scientific">Brenneria izbisi</name>
    <dbReference type="NCBI Taxonomy" id="2939450"/>
    <lineage>
        <taxon>Bacteria</taxon>
        <taxon>Pseudomonadati</taxon>
        <taxon>Pseudomonadota</taxon>
        <taxon>Gammaproteobacteria</taxon>
        <taxon>Enterobacterales</taxon>
        <taxon>Pectobacteriaceae</taxon>
        <taxon>Brenneria</taxon>
    </lineage>
</organism>
<dbReference type="Proteomes" id="UP001165568">
    <property type="component" value="Unassembled WGS sequence"/>
</dbReference>
<dbReference type="InterPro" id="IPR006860">
    <property type="entry name" value="FecR"/>
</dbReference>
<feature type="domain" description="FecR protein" evidence="1">
    <location>
        <begin position="133"/>
        <end position="224"/>
    </location>
</feature>
<dbReference type="PIRSF" id="PIRSF018266">
    <property type="entry name" value="FecR"/>
    <property type="match status" value="1"/>
</dbReference>
<dbReference type="InterPro" id="IPR012373">
    <property type="entry name" value="Ferrdict_sens_TM"/>
</dbReference>
<dbReference type="Gene3D" id="2.60.120.1440">
    <property type="match status" value="1"/>
</dbReference>
<evidence type="ECO:0000313" key="4">
    <source>
        <dbReference type="EMBL" id="MCV9880792.1"/>
    </source>
</evidence>
<dbReference type="Pfam" id="PF04773">
    <property type="entry name" value="FecR"/>
    <property type="match status" value="1"/>
</dbReference>
<name>A0AA42C1M1_9GAMM</name>
<evidence type="ECO:0000259" key="1">
    <source>
        <dbReference type="Pfam" id="PF04773"/>
    </source>
</evidence>
<dbReference type="AlphaFoldDB" id="A0AA42C1M1"/>
<dbReference type="Pfam" id="PF16220">
    <property type="entry name" value="DUF4880"/>
    <property type="match status" value="1"/>
</dbReference>
<dbReference type="EMBL" id="JAMPJT010000001">
    <property type="protein sequence ID" value="MCV9877643.1"/>
    <property type="molecule type" value="Genomic_DNA"/>
</dbReference>
<keyword evidence="5" id="KW-1185">Reference proteome</keyword>
<evidence type="ECO:0000313" key="6">
    <source>
        <dbReference type="Proteomes" id="UP001165569"/>
    </source>
</evidence>
<reference evidence="3" key="1">
    <citation type="submission" date="2022-04" db="EMBL/GenBank/DDBJ databases">
        <title>Brenneria sp. isolated from walnut trees in Serbia.</title>
        <authorList>
            <person name="Gasic K."/>
            <person name="Zlatkovic N."/>
            <person name="Kuzmanovic N."/>
        </authorList>
    </citation>
    <scope>NUCLEOTIDE SEQUENCE</scope>
    <source>
        <strain evidence="4">KBI 423</strain>
        <strain evidence="3">KBI 447</strain>
    </source>
</reference>
<dbReference type="PANTHER" id="PTHR30273">
    <property type="entry name" value="PERIPLASMIC SIGNAL SENSOR AND SIGMA FACTOR ACTIVATOR FECR-RELATED"/>
    <property type="match status" value="1"/>
</dbReference>
<dbReference type="EMBL" id="JAMPJU010000001">
    <property type="protein sequence ID" value="MCV9880792.1"/>
    <property type="molecule type" value="Genomic_DNA"/>
</dbReference>
<evidence type="ECO:0000313" key="5">
    <source>
        <dbReference type="Proteomes" id="UP001165568"/>
    </source>
</evidence>
<comment type="caution">
    <text evidence="3">The sequence shown here is derived from an EMBL/GenBank/DDBJ whole genome shotgun (WGS) entry which is preliminary data.</text>
</comment>
<dbReference type="PANTHER" id="PTHR30273:SF2">
    <property type="entry name" value="PROTEIN FECR"/>
    <property type="match status" value="1"/>
</dbReference>
<feature type="domain" description="FecR N-terminal" evidence="2">
    <location>
        <begin position="26"/>
        <end position="67"/>
    </location>
</feature>
<dbReference type="Gene3D" id="3.55.50.30">
    <property type="match status" value="1"/>
</dbReference>
<evidence type="ECO:0000313" key="3">
    <source>
        <dbReference type="EMBL" id="MCV9877643.1"/>
    </source>
</evidence>
<accession>A0AA42C1M1</accession>
<dbReference type="GO" id="GO:0016989">
    <property type="term" value="F:sigma factor antagonist activity"/>
    <property type="evidence" value="ECO:0007669"/>
    <property type="project" value="TreeGrafter"/>
</dbReference>
<sequence length="342" mass="37461">MAYWQAVNSIGSNLIQSNEKEKQAQQDAIGWLIALQEDPNDTDVMARFNAWRDSSTENERAWLEAQHVWNLLDETRNMPNLHTRAARFTPPQHPAASQRWRGASRRLTLSAAAVVVCLAVLLQPTINQWLAADYATGIAETRQIRLDDGSTVYLGADSAIKVTLEPSSRQVTLLSGEAYFDVQPDTARPFRVAAGTVDTTVLGTAFDVRLMTDSVMVAVNHGRVAVAAPQAQPRIGAPLQAGDWVRIAKNGQVERGKDAPEFVGGWRAGMLIVKDRPIADVVDEIRRHYRGAILLTDSSLAQQRVTGAYDLNAPVDALRAVAQAHGGNARQISPWVTVISTR</sequence>
<dbReference type="InterPro" id="IPR032623">
    <property type="entry name" value="FecR_N"/>
</dbReference>